<accession>A0A168D7C8</accession>
<evidence type="ECO:0000256" key="5">
    <source>
        <dbReference type="ARBA" id="ARBA00023004"/>
    </source>
</evidence>
<evidence type="ECO:0000256" key="4">
    <source>
        <dbReference type="ARBA" id="ARBA00022898"/>
    </source>
</evidence>
<keyword evidence="4" id="KW-0663">Pyridoxal phosphate</keyword>
<dbReference type="GO" id="GO:0046872">
    <property type="term" value="F:metal ion binding"/>
    <property type="evidence" value="ECO:0007669"/>
    <property type="project" value="UniProtKB-KW"/>
</dbReference>
<sequence length="386" mass="42499">MIYWDHAASTPPYEEVIRTLTEVMNKHYGNPSSIHQLGGNAVKLITRAREVCASALQVKSSEIVFTSGATEGNNLAIKGAALQYMGRGKHLITTTVEHASVYESFLQLQQWGFEVTFLPVDSHGCVTIESITASIRKDTILVSIMHVNNEMGAIQPIETIGTEIKRCNSRTLFHVDGVQGFGKLPVDLNRWCVDLYTLSAHKFRGPKGTGILYVREGLKLTPLLTGGSQEFGLRAGTENTPHFVAMAKAMRMASVRQTSFTKDVSILRDRIHGIIRDIQGLHLHSHESGAPHIVHFSYPGMKSEVLMHTLELQGMLVSTRSACSSKHTKPSRVLLAMGLSNEEASSGIRISLGDSHTEEDVSQLEHALRSAVEELRPLLEKGRNGR</sequence>
<dbReference type="Gene3D" id="3.40.640.10">
    <property type="entry name" value="Type I PLP-dependent aspartate aminotransferase-like (Major domain)"/>
    <property type="match status" value="1"/>
</dbReference>
<dbReference type="STRING" id="494026.PGLA_23805"/>
<dbReference type="AlphaFoldDB" id="A0A168D7C8"/>
<keyword evidence="3" id="KW-0479">Metal-binding</keyword>
<evidence type="ECO:0000259" key="8">
    <source>
        <dbReference type="Pfam" id="PF00266"/>
    </source>
</evidence>
<dbReference type="GO" id="GO:0003824">
    <property type="term" value="F:catalytic activity"/>
    <property type="evidence" value="ECO:0007669"/>
    <property type="project" value="UniProtKB-ARBA"/>
</dbReference>
<dbReference type="InterPro" id="IPR015422">
    <property type="entry name" value="PyrdxlP-dep_Trfase_small"/>
</dbReference>
<dbReference type="PROSITE" id="PS00595">
    <property type="entry name" value="AA_TRANSFER_CLASS_5"/>
    <property type="match status" value="1"/>
</dbReference>
<keyword evidence="5" id="KW-0408">Iron</keyword>
<dbReference type="InterPro" id="IPR000192">
    <property type="entry name" value="Aminotrans_V_dom"/>
</dbReference>
<dbReference type="PANTHER" id="PTHR11601">
    <property type="entry name" value="CYSTEINE DESULFURYLASE FAMILY MEMBER"/>
    <property type="match status" value="1"/>
</dbReference>
<proteinExistence type="inferred from homology"/>
<evidence type="ECO:0000256" key="1">
    <source>
        <dbReference type="ARBA" id="ARBA00001933"/>
    </source>
</evidence>
<dbReference type="InterPro" id="IPR020578">
    <property type="entry name" value="Aminotrans_V_PyrdxlP_BS"/>
</dbReference>
<reference evidence="9 10" key="1">
    <citation type="submission" date="2016-03" db="EMBL/GenBank/DDBJ databases">
        <title>Draft genome sequence of Paenibacillus glacialis DSM 22343.</title>
        <authorList>
            <person name="Shin S.-K."/>
            <person name="Yi H."/>
        </authorList>
    </citation>
    <scope>NUCLEOTIDE SEQUENCE [LARGE SCALE GENOMIC DNA]</scope>
    <source>
        <strain evidence="9 10">DSM 22343</strain>
    </source>
</reference>
<dbReference type="InterPro" id="IPR016454">
    <property type="entry name" value="Cysteine_dSase"/>
</dbReference>
<dbReference type="Pfam" id="PF00266">
    <property type="entry name" value="Aminotran_5"/>
    <property type="match status" value="1"/>
</dbReference>
<keyword evidence="10" id="KW-1185">Reference proteome</keyword>
<dbReference type="RefSeq" id="WP_068537679.1">
    <property type="nucleotide sequence ID" value="NZ_LVJH01000070.1"/>
</dbReference>
<keyword evidence="6" id="KW-0411">Iron-sulfur</keyword>
<dbReference type="Gene3D" id="1.10.260.50">
    <property type="match status" value="1"/>
</dbReference>
<evidence type="ECO:0000313" key="9">
    <source>
        <dbReference type="EMBL" id="OAB33936.1"/>
    </source>
</evidence>
<name>A0A168D7C8_9BACL</name>
<dbReference type="PIRSF" id="PIRSF005572">
    <property type="entry name" value="NifS"/>
    <property type="match status" value="1"/>
</dbReference>
<evidence type="ECO:0000256" key="6">
    <source>
        <dbReference type="ARBA" id="ARBA00023014"/>
    </source>
</evidence>
<comment type="cofactor">
    <cofactor evidence="1 7">
        <name>pyridoxal 5'-phosphate</name>
        <dbReference type="ChEBI" id="CHEBI:597326"/>
    </cofactor>
</comment>
<feature type="domain" description="Aminotransferase class V" evidence="8">
    <location>
        <begin position="2"/>
        <end position="364"/>
    </location>
</feature>
<evidence type="ECO:0000256" key="7">
    <source>
        <dbReference type="RuleBase" id="RU004504"/>
    </source>
</evidence>
<dbReference type="PANTHER" id="PTHR11601:SF50">
    <property type="entry name" value="CYSTEINE DESULFURASE ISCS 2-RELATED"/>
    <property type="match status" value="1"/>
</dbReference>
<evidence type="ECO:0000256" key="2">
    <source>
        <dbReference type="ARBA" id="ARBA00006490"/>
    </source>
</evidence>
<dbReference type="OrthoDB" id="9808002at2"/>
<dbReference type="InterPro" id="IPR015424">
    <property type="entry name" value="PyrdxlP-dep_Trfase"/>
</dbReference>
<dbReference type="InterPro" id="IPR015421">
    <property type="entry name" value="PyrdxlP-dep_Trfase_major"/>
</dbReference>
<dbReference type="Gene3D" id="3.90.1150.10">
    <property type="entry name" value="Aspartate Aminotransferase, domain 1"/>
    <property type="match status" value="1"/>
</dbReference>
<comment type="caution">
    <text evidence="9">The sequence shown here is derived from an EMBL/GenBank/DDBJ whole genome shotgun (WGS) entry which is preliminary data.</text>
</comment>
<comment type="similarity">
    <text evidence="2">Belongs to the class-V pyridoxal-phosphate-dependent aminotransferase family. NifS/IscS subfamily.</text>
</comment>
<dbReference type="SUPFAM" id="SSF53383">
    <property type="entry name" value="PLP-dependent transferases"/>
    <property type="match status" value="1"/>
</dbReference>
<organism evidence="9 10">
    <name type="scientific">Paenibacillus glacialis</name>
    <dbReference type="NCBI Taxonomy" id="494026"/>
    <lineage>
        <taxon>Bacteria</taxon>
        <taxon>Bacillati</taxon>
        <taxon>Bacillota</taxon>
        <taxon>Bacilli</taxon>
        <taxon>Bacillales</taxon>
        <taxon>Paenibacillaceae</taxon>
        <taxon>Paenibacillus</taxon>
    </lineage>
</organism>
<evidence type="ECO:0000313" key="10">
    <source>
        <dbReference type="Proteomes" id="UP000076967"/>
    </source>
</evidence>
<evidence type="ECO:0000256" key="3">
    <source>
        <dbReference type="ARBA" id="ARBA00022723"/>
    </source>
</evidence>
<dbReference type="Proteomes" id="UP000076967">
    <property type="component" value="Unassembled WGS sequence"/>
</dbReference>
<dbReference type="EMBL" id="LVJH01000070">
    <property type="protein sequence ID" value="OAB33936.1"/>
    <property type="molecule type" value="Genomic_DNA"/>
</dbReference>
<dbReference type="GO" id="GO:0051536">
    <property type="term" value="F:iron-sulfur cluster binding"/>
    <property type="evidence" value="ECO:0007669"/>
    <property type="project" value="UniProtKB-KW"/>
</dbReference>
<gene>
    <name evidence="9" type="ORF">PGLA_23805</name>
</gene>
<protein>
    <submittedName>
        <fullName evidence="9">Cysteine desulfurase</fullName>
    </submittedName>
</protein>